<dbReference type="InterPro" id="IPR036640">
    <property type="entry name" value="ABC1_TM_sf"/>
</dbReference>
<feature type="transmembrane region" description="Helical" evidence="6">
    <location>
        <begin position="90"/>
        <end position="109"/>
    </location>
</feature>
<feature type="transmembrane region" description="Helical" evidence="6">
    <location>
        <begin position="313"/>
        <end position="335"/>
    </location>
</feature>
<evidence type="ECO:0000256" key="6">
    <source>
        <dbReference type="SAM" id="Phobius"/>
    </source>
</evidence>
<keyword evidence="2 6" id="KW-0812">Transmembrane</keyword>
<dbReference type="OrthoDB" id="9760920at2"/>
<keyword evidence="4 6" id="KW-0472">Membrane</keyword>
<dbReference type="SUPFAM" id="SSF90123">
    <property type="entry name" value="ABC transporter transmembrane region"/>
    <property type="match status" value="1"/>
</dbReference>
<dbReference type="GO" id="GO:0005524">
    <property type="term" value="F:ATP binding"/>
    <property type="evidence" value="ECO:0007669"/>
    <property type="project" value="UniProtKB-KW"/>
</dbReference>
<keyword evidence="9" id="KW-0067">ATP-binding</keyword>
<sequence length="1081" mass="117980">MCAVGTRPPVKRAFMATTPPGRSARKSAEAAAAGKGLPPLFSYIWQNSRRQQVVVLIVVLASLPFYFLSLDLPRSIVNDAIQGRAFQHGAAEAPLFAFNLALPSFLGGGTLHYPGMELSRIAYLMVLSSAFMLLVLVNGAFRYVINMQKGKLGEGLLRRLRLDLFNLLLRFRPEAVRNVRSAEVATIIRDEVEPIGGFVGDAYIQPAFLGSQALTALAFILLQSPLLGLLAAAMVLVQGAVIPRLRREQLRLGRQRQARSRSLAGHIGEIVDGIGEVSNHGTAAYERQKITGILDDLFWIRYRLYGRKFMVKFINSVLAQVTPFLFYALGGYFALRGSLDIGQLVAVIAAYRDLPPPIKELIDWDQQRQDVEVKYEQILEQFSLAELPEPAGETPQLAAGGTIAIEALRVRAPSGDVLLDNANLVLPLGAHVMLTGSRGEGFITLAQVLARRLTEFDGTVRLAGQDIAAFSPGWIGENLGYLGPDFIIFGRSIRENIVYSLRGPRAGQGLPSPADPGGGRPDQAIRPGGEAEAATSSIDLRRAGAAHAGELDDIIVALLGEIGLADAVYGFGLSRTFNLEPDRDLAERLVDCRRRLVQELEATHLADLIEPFDPARFNRYATIGENLFFGVPVAEGAIETLIEDAEIAALLAEGGLGDSLVALGLKVAATMVEIFSQIASDHAVFERFSFISSSDLPRFAEIASRAGSRGTSALTYPERRSLLLLALHYVETRHRLGLLTAPLADEIVRTRGRIMALDPARFARLLEFYAPDRLCPVAPLRDNLLFGRIDHAMAHAEERIMVALRKVVRDCGLERIIYQLGLDQEAGPGGRLLPATHRCALALARCLIKRPRILILDQLDLMFAEGQRATILEVVRRHMAGRTLVVAMRDTTSRDLFDIVVTTRGNRIESVSKPSAPSDAQEAAAQTPVEELAEIQALRDVPMFAALDTPRLKLIAFTCERISFEQDEILFRQGDIADAAYVILSGTADAFMELPGERLHLSTTGRHSIIGEMGLISGAPRSATVVATTDVTVLKIAKDIFLNLIAELPAVALVVMRDQVKRLSLAEERLTRMLQGQSTPS</sequence>
<dbReference type="InterPro" id="IPR000595">
    <property type="entry name" value="cNMP-bd_dom"/>
</dbReference>
<proteinExistence type="predicted"/>
<dbReference type="SMART" id="SM00100">
    <property type="entry name" value="cNMP"/>
    <property type="match status" value="1"/>
</dbReference>
<dbReference type="PANTHER" id="PTHR43394:SF1">
    <property type="entry name" value="ATP-BINDING CASSETTE SUB-FAMILY B MEMBER 10, MITOCHONDRIAL"/>
    <property type="match status" value="1"/>
</dbReference>
<comment type="subcellular location">
    <subcellularLocation>
        <location evidence="1">Cell membrane</location>
        <topology evidence="1">Multi-pass membrane protein</topology>
    </subcellularLocation>
</comment>
<evidence type="ECO:0000313" key="9">
    <source>
        <dbReference type="EMBL" id="PRH89572.1"/>
    </source>
</evidence>
<keyword evidence="3 6" id="KW-1133">Transmembrane helix</keyword>
<dbReference type="InterPro" id="IPR018490">
    <property type="entry name" value="cNMP-bd_dom_sf"/>
</dbReference>
<evidence type="ECO:0000256" key="2">
    <source>
        <dbReference type="ARBA" id="ARBA00022692"/>
    </source>
</evidence>
<comment type="caution">
    <text evidence="9">The sequence shown here is derived from an EMBL/GenBank/DDBJ whole genome shotgun (WGS) entry which is preliminary data.</text>
</comment>
<keyword evidence="10" id="KW-1185">Reference proteome</keyword>
<dbReference type="SUPFAM" id="SSF52540">
    <property type="entry name" value="P-loop containing nucleoside triphosphate hydrolases"/>
    <property type="match status" value="1"/>
</dbReference>
<protein>
    <submittedName>
        <fullName evidence="9">Multidrug ABC transporter ATP-binding protein</fullName>
    </submittedName>
</protein>
<organism evidence="9 10">
    <name type="scientific">Labrys okinawensis</name>
    <dbReference type="NCBI Taxonomy" id="346911"/>
    <lineage>
        <taxon>Bacteria</taxon>
        <taxon>Pseudomonadati</taxon>
        <taxon>Pseudomonadota</taxon>
        <taxon>Alphaproteobacteria</taxon>
        <taxon>Hyphomicrobiales</taxon>
        <taxon>Xanthobacteraceae</taxon>
        <taxon>Labrys</taxon>
    </lineage>
</organism>
<feature type="transmembrane region" description="Helical" evidence="6">
    <location>
        <begin position="53"/>
        <end position="70"/>
    </location>
</feature>
<reference evidence="9 10" key="1">
    <citation type="submission" date="2018-02" db="EMBL/GenBank/DDBJ databases">
        <title>Whole genome sequencing of endophytic bacterium.</title>
        <authorList>
            <person name="Eedara R."/>
            <person name="Podile A.R."/>
        </authorList>
    </citation>
    <scope>NUCLEOTIDE SEQUENCE [LARGE SCALE GENOMIC DNA]</scope>
    <source>
        <strain evidence="9 10">RP1T</strain>
    </source>
</reference>
<evidence type="ECO:0000259" key="8">
    <source>
        <dbReference type="PROSITE" id="PS50929"/>
    </source>
</evidence>
<dbReference type="CDD" id="cd00038">
    <property type="entry name" value="CAP_ED"/>
    <property type="match status" value="1"/>
</dbReference>
<evidence type="ECO:0000259" key="7">
    <source>
        <dbReference type="PROSITE" id="PS50042"/>
    </source>
</evidence>
<dbReference type="Pfam" id="PF00664">
    <property type="entry name" value="ABC_membrane"/>
    <property type="match status" value="1"/>
</dbReference>
<dbReference type="InterPro" id="IPR027417">
    <property type="entry name" value="P-loop_NTPase"/>
</dbReference>
<dbReference type="PROSITE" id="PS00889">
    <property type="entry name" value="CNMP_BINDING_2"/>
    <property type="match status" value="1"/>
</dbReference>
<dbReference type="Gene3D" id="3.40.50.300">
    <property type="entry name" value="P-loop containing nucleotide triphosphate hydrolases"/>
    <property type="match status" value="2"/>
</dbReference>
<feature type="region of interest" description="Disordered" evidence="5">
    <location>
        <begin position="1"/>
        <end position="28"/>
    </location>
</feature>
<dbReference type="InterPro" id="IPR014710">
    <property type="entry name" value="RmlC-like_jellyroll"/>
</dbReference>
<keyword evidence="9" id="KW-0547">Nucleotide-binding</keyword>
<dbReference type="InterPro" id="IPR039421">
    <property type="entry name" value="Type_1_exporter"/>
</dbReference>
<feature type="transmembrane region" description="Helical" evidence="6">
    <location>
        <begin position="216"/>
        <end position="242"/>
    </location>
</feature>
<evidence type="ECO:0000256" key="3">
    <source>
        <dbReference type="ARBA" id="ARBA00022989"/>
    </source>
</evidence>
<dbReference type="EMBL" id="PUEJ01000001">
    <property type="protein sequence ID" value="PRH89572.1"/>
    <property type="molecule type" value="Genomic_DNA"/>
</dbReference>
<dbReference type="GO" id="GO:0005886">
    <property type="term" value="C:plasma membrane"/>
    <property type="evidence" value="ECO:0007669"/>
    <property type="project" value="UniProtKB-SubCell"/>
</dbReference>
<dbReference type="Gene3D" id="2.60.120.10">
    <property type="entry name" value="Jelly Rolls"/>
    <property type="match status" value="1"/>
</dbReference>
<evidence type="ECO:0000256" key="1">
    <source>
        <dbReference type="ARBA" id="ARBA00004651"/>
    </source>
</evidence>
<gene>
    <name evidence="9" type="ORF">C5L14_03150</name>
</gene>
<dbReference type="GO" id="GO:0015421">
    <property type="term" value="F:ABC-type oligopeptide transporter activity"/>
    <property type="evidence" value="ECO:0007669"/>
    <property type="project" value="TreeGrafter"/>
</dbReference>
<dbReference type="InterPro" id="IPR011527">
    <property type="entry name" value="ABC1_TM_dom"/>
</dbReference>
<feature type="domain" description="Cyclic nucleotide-binding" evidence="7">
    <location>
        <begin position="943"/>
        <end position="1062"/>
    </location>
</feature>
<dbReference type="PROSITE" id="PS50042">
    <property type="entry name" value="CNMP_BINDING_3"/>
    <property type="match status" value="1"/>
</dbReference>
<dbReference type="AlphaFoldDB" id="A0A2S9QJV5"/>
<accession>A0A2S9QJV5</accession>
<dbReference type="Pfam" id="PF00027">
    <property type="entry name" value="cNMP_binding"/>
    <property type="match status" value="1"/>
</dbReference>
<feature type="transmembrane region" description="Helical" evidence="6">
    <location>
        <begin position="121"/>
        <end position="145"/>
    </location>
</feature>
<feature type="region of interest" description="Disordered" evidence="5">
    <location>
        <begin position="507"/>
        <end position="533"/>
    </location>
</feature>
<dbReference type="Proteomes" id="UP000237682">
    <property type="component" value="Unassembled WGS sequence"/>
</dbReference>
<name>A0A2S9QJV5_9HYPH</name>
<dbReference type="PROSITE" id="PS50929">
    <property type="entry name" value="ABC_TM1F"/>
    <property type="match status" value="1"/>
</dbReference>
<evidence type="ECO:0000256" key="5">
    <source>
        <dbReference type="SAM" id="MobiDB-lite"/>
    </source>
</evidence>
<feature type="domain" description="ABC transmembrane type-1" evidence="8">
    <location>
        <begin position="124"/>
        <end position="363"/>
    </location>
</feature>
<dbReference type="SUPFAM" id="SSF51206">
    <property type="entry name" value="cAMP-binding domain-like"/>
    <property type="match status" value="1"/>
</dbReference>
<evidence type="ECO:0000256" key="4">
    <source>
        <dbReference type="ARBA" id="ARBA00023136"/>
    </source>
</evidence>
<dbReference type="Gene3D" id="1.20.1560.10">
    <property type="entry name" value="ABC transporter type 1, transmembrane domain"/>
    <property type="match status" value="1"/>
</dbReference>
<dbReference type="InterPro" id="IPR018488">
    <property type="entry name" value="cNMP-bd_CS"/>
</dbReference>
<dbReference type="PANTHER" id="PTHR43394">
    <property type="entry name" value="ATP-DEPENDENT PERMEASE MDL1, MITOCHONDRIAL"/>
    <property type="match status" value="1"/>
</dbReference>
<evidence type="ECO:0000313" key="10">
    <source>
        <dbReference type="Proteomes" id="UP000237682"/>
    </source>
</evidence>